<dbReference type="EMBL" id="JAATJV010456447">
    <property type="protein sequence ID" value="MBZ3891958.1"/>
    <property type="molecule type" value="Genomic_DNA"/>
</dbReference>
<dbReference type="Proteomes" id="UP001166674">
    <property type="component" value="Unassembled WGS sequence"/>
</dbReference>
<protein>
    <submittedName>
        <fullName evidence="2">Zinc finger SWIM domain-containing protein 3</fullName>
    </submittedName>
</protein>
<dbReference type="InterPro" id="IPR048325">
    <property type="entry name" value="ZSWIM3_N"/>
</dbReference>
<sequence length="96" mass="11089">MELGSCFKTYEEFKECFSTYKKENRCSFIFRGCISVHFHNLNHGTSICVNILYVQVKFVCIQTQPRDFRDVGCLPFLWGEHEEGEGLPAAEATIQD</sequence>
<evidence type="ECO:0000313" key="2">
    <source>
        <dbReference type="EMBL" id="MBZ3891958.1"/>
    </source>
</evidence>
<dbReference type="Pfam" id="PF21599">
    <property type="entry name" value="ZSWIM3_N"/>
    <property type="match status" value="1"/>
</dbReference>
<name>A0AA41T8K3_SCICA</name>
<dbReference type="PANTHER" id="PTHR31569">
    <property type="entry name" value="SWIM-TYPE DOMAIN-CONTAINING PROTEIN"/>
    <property type="match status" value="1"/>
</dbReference>
<dbReference type="InterPro" id="IPR052579">
    <property type="entry name" value="Zinc_finger_SWIM"/>
</dbReference>
<evidence type="ECO:0000313" key="3">
    <source>
        <dbReference type="Proteomes" id="UP001166674"/>
    </source>
</evidence>
<organism evidence="2 3">
    <name type="scientific">Sciurus carolinensis</name>
    <name type="common">Eastern gray squirrel</name>
    <dbReference type="NCBI Taxonomy" id="30640"/>
    <lineage>
        <taxon>Eukaryota</taxon>
        <taxon>Metazoa</taxon>
        <taxon>Chordata</taxon>
        <taxon>Craniata</taxon>
        <taxon>Vertebrata</taxon>
        <taxon>Euteleostomi</taxon>
        <taxon>Mammalia</taxon>
        <taxon>Eutheria</taxon>
        <taxon>Euarchontoglires</taxon>
        <taxon>Glires</taxon>
        <taxon>Rodentia</taxon>
        <taxon>Sciuromorpha</taxon>
        <taxon>Sciuridae</taxon>
        <taxon>Sciurinae</taxon>
        <taxon>Sciurini</taxon>
        <taxon>Sciurus</taxon>
    </lineage>
</organism>
<keyword evidence="3" id="KW-1185">Reference proteome</keyword>
<reference evidence="2" key="1">
    <citation type="submission" date="2020-03" db="EMBL/GenBank/DDBJ databases">
        <title>Studies in the Genomics of Life Span.</title>
        <authorList>
            <person name="Glass D."/>
        </authorList>
    </citation>
    <scope>NUCLEOTIDE SEQUENCE</scope>
    <source>
        <strain evidence="2">SUZIE</strain>
        <tissue evidence="2">Muscle</tissue>
    </source>
</reference>
<feature type="domain" description="ZSWIM3 N-terminal" evidence="1">
    <location>
        <begin position="1"/>
        <end position="65"/>
    </location>
</feature>
<evidence type="ECO:0000259" key="1">
    <source>
        <dbReference type="Pfam" id="PF21599"/>
    </source>
</evidence>
<dbReference type="AlphaFoldDB" id="A0AA41T8K3"/>
<accession>A0AA41T8K3</accession>
<proteinExistence type="predicted"/>
<gene>
    <name evidence="2" type="ORF">SUZIE_215560</name>
</gene>
<comment type="caution">
    <text evidence="2">The sequence shown here is derived from an EMBL/GenBank/DDBJ whole genome shotgun (WGS) entry which is preliminary data.</text>
</comment>
<dbReference type="PANTHER" id="PTHR31569:SF3">
    <property type="entry name" value="ZINC FINGER SWIM DOMAIN-CONTAINING PROTEIN 3"/>
    <property type="match status" value="1"/>
</dbReference>